<protein>
    <recommendedName>
        <fullName evidence="5">ATP-citrate lyase/succinyl-CoA ligase domain-containing protein</fullName>
    </recommendedName>
</protein>
<dbReference type="PANTHER" id="PTHR11117">
    <property type="entry name" value="SUCCINYL-COA LIGASE SUBUNIT ALPHA"/>
    <property type="match status" value="1"/>
</dbReference>
<dbReference type="InterPro" id="IPR016102">
    <property type="entry name" value="Succinyl-CoA_synth-like"/>
</dbReference>
<dbReference type="Gene3D" id="3.90.1710.10">
    <property type="entry name" value="Enterococcus faecalis V583 domain"/>
    <property type="match status" value="1"/>
</dbReference>
<dbReference type="Gene3D" id="1.10.10.660">
    <property type="entry name" value="conserved protein of unknown function from Enterococcus faecalis V583"/>
    <property type="match status" value="1"/>
</dbReference>
<name>G5HSP2_9FIRM</name>
<dbReference type="GO" id="GO:0009361">
    <property type="term" value="C:succinate-CoA ligase complex (ADP-forming)"/>
    <property type="evidence" value="ECO:0007669"/>
    <property type="project" value="TreeGrafter"/>
</dbReference>
<comment type="caution">
    <text evidence="3">The sequence shown here is derived from an EMBL/GenBank/DDBJ whole genome shotgun (WGS) entry which is preliminary data.</text>
</comment>
<dbReference type="InterPro" id="IPR005811">
    <property type="entry name" value="SUCC_ACL_C"/>
</dbReference>
<gene>
    <name evidence="3" type="ORF">HMPREF9469_05604</name>
</gene>
<dbReference type="PANTHER" id="PTHR11117:SF24">
    <property type="entry name" value="PROTEIN FDRA"/>
    <property type="match status" value="1"/>
</dbReference>
<dbReference type="AlphaFoldDB" id="G5HSP2"/>
<sequence length="1032" mass="111033">MIKSVIKKGSYQDSVVLMLLTNRIAAMEGVNRVSIMMATPANKEMYDVNGLATPELASAGPNDMAIVADVESEGIMDKITQETECFLNSQSTAGTSGEKTSADYWDQALKLMPDADLAVISVPGMYAAEEASRALDEGMNVFIFSDNVPLEDEIQLKSKAHHMGLLVMGPDCGTAVLGGIPVAFANRIKRGNIGIAGASGTGIQELLSIISRSQEGISHAIGTGGRDLKEEVGGVTMLDAIRFLEQDEQTKVLVVISKPPAPSVRKAIIHCLSKIPKPVVTLFLGEEPNMVEDGEQNIYQAYTLEEAALTAVSLLRAGQGADFQTVRGAPVTVGPDIEPFLPQEEMRIKGYYSGGTLAEEAAILLSRGLGLVQKGHGRGHKLDCCGHEIFDLGDDIFTRGTPHPMIVPEKRLEWIWSALEDEKTGVVLFDVVLGFGACSDMAGALSQCIREIKERCRKQGRRLYFVADLCGTPEDIQGYSAQKVQLEKDGVIVCESNRQAVLTALALIGRPWIPEAKKEPDSRHQAVVMKKAEESGFAVSKQMAGLFSGHPSVINIGLKGFGEVLSQAGCSTLQFNWRPPAGGNRHLIKAVNFLSRQKRVKQGNQEVIRRVISSSPVLMDVTPAMESIPELNTGMTLLHAGPPIQWENMPSPMQGSCIGAVLFEGWAKDQSAAREMLEQGSIRFIPCHHVNAVGPMGGITSPHMPVFAVKCQPYGNMAYCTMNEGIGRVLRFGAYSEEVIERLNWMRDVLGPTLKQALKAMEGGLAVNPLIAKAIAMGDEFHQRNIAASLAFLKEVGPIITSLDIDREKAAQVIKFLSDTDQFFLNIMMASAKAVMDSARTITEGTVVTAMCRNGENFGIRISGMGNQWFTAPVNIPQGLYFTGFTGKDASPDMGDSAITETFGVGGMAMVAAPAVTRFVGTGGFEDAVRTSNQMAEICLGHNPNFPIPTWNFQGTCLGIDACRVVEKGITPVINTGIAHRIAGNGQIGAGTVRPPMECFEKAVMAYMEKLAYGQGGYGEVDKQAGQDGHGK</sequence>
<dbReference type="Gene3D" id="3.40.50.720">
    <property type="entry name" value="NAD(P)-binding Rossmann-like Domain"/>
    <property type="match status" value="1"/>
</dbReference>
<dbReference type="Gene3D" id="3.90.1700.10">
    <property type="entry name" value="v583 domain like"/>
    <property type="match status" value="1"/>
</dbReference>
<accession>G5HSP2</accession>
<feature type="domain" description="ATP-citrate synthase/succinyl-CoA ligase C-terminal" evidence="1">
    <location>
        <begin position="352"/>
        <end position="505"/>
    </location>
</feature>
<proteinExistence type="predicted"/>
<reference evidence="3 4" key="1">
    <citation type="submission" date="2011-08" db="EMBL/GenBank/DDBJ databases">
        <title>The Genome Sequence of Clostridium citroniae WAL-17108.</title>
        <authorList>
            <consortium name="The Broad Institute Genome Sequencing Platform"/>
            <person name="Earl A."/>
            <person name="Ward D."/>
            <person name="Feldgarden M."/>
            <person name="Gevers D."/>
            <person name="Finegold S.M."/>
            <person name="Summanen P.H."/>
            <person name="Molitoris D.R."/>
            <person name="Vaisanen M.L."/>
            <person name="Daigneault M."/>
            <person name="Allen-Vercoe E."/>
            <person name="Young S.K."/>
            <person name="Zeng Q."/>
            <person name="Gargeya S."/>
            <person name="Fitzgerald M."/>
            <person name="Haas B."/>
            <person name="Abouelleil A."/>
            <person name="Alvarado L."/>
            <person name="Arachchi H.M."/>
            <person name="Berlin A."/>
            <person name="Brown A."/>
            <person name="Chapman S.B."/>
            <person name="Chen Z."/>
            <person name="Dunbar C."/>
            <person name="Freedman E."/>
            <person name="Gearin G."/>
            <person name="Gellesch M."/>
            <person name="Goldberg J."/>
            <person name="Griggs A."/>
            <person name="Gujja S."/>
            <person name="Heiman D."/>
            <person name="Howarth C."/>
            <person name="Larson L."/>
            <person name="Lui A."/>
            <person name="MacDonald P.J.P."/>
            <person name="Montmayeur A."/>
            <person name="Murphy C."/>
            <person name="Neiman D."/>
            <person name="Pearson M."/>
            <person name="Priest M."/>
            <person name="Roberts A."/>
            <person name="Saif S."/>
            <person name="Shea T."/>
            <person name="Shenoy N."/>
            <person name="Sisk P."/>
            <person name="Stolte C."/>
            <person name="Sykes S."/>
            <person name="Wortman J."/>
            <person name="Nusbaum C."/>
            <person name="Birren B."/>
        </authorList>
    </citation>
    <scope>NUCLEOTIDE SEQUENCE [LARGE SCALE GENOMIC DNA]</scope>
    <source>
        <strain evidence="3 4">WAL-17108</strain>
    </source>
</reference>
<dbReference type="NCBIfam" id="NF004760">
    <property type="entry name" value="PRK06091.1"/>
    <property type="match status" value="1"/>
</dbReference>
<dbReference type="InterPro" id="IPR003781">
    <property type="entry name" value="CoA-bd"/>
</dbReference>
<dbReference type="RefSeq" id="WP_007870437.1">
    <property type="nucleotide sequence ID" value="NZ_JH376432.1"/>
</dbReference>
<feature type="domain" description="CoA-binding" evidence="2">
    <location>
        <begin position="189"/>
        <end position="283"/>
    </location>
</feature>
<dbReference type="eggNOG" id="COG0074">
    <property type="taxonomic scope" value="Bacteria"/>
</dbReference>
<dbReference type="Pfam" id="PF00549">
    <property type="entry name" value="Ligase_CoA"/>
    <property type="match status" value="1"/>
</dbReference>
<dbReference type="GO" id="GO:0006099">
    <property type="term" value="P:tricarboxylic acid cycle"/>
    <property type="evidence" value="ECO:0007669"/>
    <property type="project" value="TreeGrafter"/>
</dbReference>
<dbReference type="Pfam" id="PF02629">
    <property type="entry name" value="CoA_binding"/>
    <property type="match status" value="1"/>
</dbReference>
<dbReference type="EMBL" id="ADLJ01000052">
    <property type="protein sequence ID" value="EHE95464.1"/>
    <property type="molecule type" value="Genomic_DNA"/>
</dbReference>
<dbReference type="Gene3D" id="3.40.50.261">
    <property type="entry name" value="Succinyl-CoA synthetase domains"/>
    <property type="match status" value="2"/>
</dbReference>
<evidence type="ECO:0000259" key="2">
    <source>
        <dbReference type="Pfam" id="PF02629"/>
    </source>
</evidence>
<organism evidence="3 4">
    <name type="scientific">[Clostridium] citroniae WAL-17108</name>
    <dbReference type="NCBI Taxonomy" id="742733"/>
    <lineage>
        <taxon>Bacteria</taxon>
        <taxon>Bacillati</taxon>
        <taxon>Bacillota</taxon>
        <taxon>Clostridia</taxon>
        <taxon>Lachnospirales</taxon>
        <taxon>Lachnospiraceae</taxon>
        <taxon>Enterocloster</taxon>
    </lineage>
</organism>
<dbReference type="InterPro" id="IPR024033">
    <property type="entry name" value="OXTCase_su_AllG_h-dom"/>
</dbReference>
<evidence type="ECO:0008006" key="5">
    <source>
        <dbReference type="Google" id="ProtNLM"/>
    </source>
</evidence>
<evidence type="ECO:0000313" key="3">
    <source>
        <dbReference type="EMBL" id="EHE95464.1"/>
    </source>
</evidence>
<evidence type="ECO:0000313" key="4">
    <source>
        <dbReference type="Proteomes" id="UP000003763"/>
    </source>
</evidence>
<dbReference type="PATRIC" id="fig|742733.3.peg.5752"/>
<dbReference type="HOGENOM" id="CLU_010999_1_0_9"/>
<evidence type="ECO:0000259" key="1">
    <source>
        <dbReference type="Pfam" id="PF00549"/>
    </source>
</evidence>
<dbReference type="InterPro" id="IPR009499">
    <property type="entry name" value="AllG-like"/>
</dbReference>
<dbReference type="Proteomes" id="UP000003763">
    <property type="component" value="Unassembled WGS sequence"/>
</dbReference>
<dbReference type="GO" id="GO:0005829">
    <property type="term" value="C:cytosol"/>
    <property type="evidence" value="ECO:0007669"/>
    <property type="project" value="TreeGrafter"/>
</dbReference>
<dbReference type="GO" id="GO:0004775">
    <property type="term" value="F:succinate-CoA ligase (ADP-forming) activity"/>
    <property type="evidence" value="ECO:0007669"/>
    <property type="project" value="TreeGrafter"/>
</dbReference>
<dbReference type="Pfam" id="PF06545">
    <property type="entry name" value="AllG"/>
    <property type="match status" value="1"/>
</dbReference>
<dbReference type="SUPFAM" id="SSF52210">
    <property type="entry name" value="Succinyl-CoA synthetase domains"/>
    <property type="match status" value="2"/>
</dbReference>
<dbReference type="GO" id="GO:0004776">
    <property type="term" value="F:succinate-CoA ligase (GDP-forming) activity"/>
    <property type="evidence" value="ECO:0007669"/>
    <property type="project" value="TreeGrafter"/>
</dbReference>